<keyword evidence="1" id="KW-0175">Coiled coil</keyword>
<dbReference type="Gene3D" id="1.10.10.10">
    <property type="entry name" value="Winged helix-like DNA-binding domain superfamily/Winged helix DNA-binding domain"/>
    <property type="match status" value="1"/>
</dbReference>
<accession>A0A9D2Q1P4</accession>
<sequence>MLSVLIVGQTQHQESLKALFAANISRVSCCQTAGEARRLMSRTEFDCVVINAPLTDEFGRDLALKAIDLGAEAILLCRANQRDQLAAGLEQYGVFVLVKPLARQLAAFSMGLIRTSRYRMKALREENKRMKKRLEEARVLTQAKCCLARYQQLSEEQAHRLIEKRAMDERISIKEVAQKIVAGFEE</sequence>
<evidence type="ECO:0000259" key="2">
    <source>
        <dbReference type="PROSITE" id="PS50921"/>
    </source>
</evidence>
<dbReference type="InterPro" id="IPR036388">
    <property type="entry name" value="WH-like_DNA-bd_sf"/>
</dbReference>
<reference evidence="3" key="2">
    <citation type="submission" date="2021-04" db="EMBL/GenBank/DDBJ databases">
        <authorList>
            <person name="Gilroy R."/>
        </authorList>
    </citation>
    <scope>NUCLEOTIDE SEQUENCE</scope>
    <source>
        <strain evidence="3">5933</strain>
    </source>
</reference>
<gene>
    <name evidence="3" type="ORF">H9698_00235</name>
</gene>
<feature type="coiled-coil region" evidence="1">
    <location>
        <begin position="113"/>
        <end position="140"/>
    </location>
</feature>
<dbReference type="AlphaFoldDB" id="A0A9D2Q1P4"/>
<organism evidence="3 4">
    <name type="scientific">Candidatus Ruthenibacterium merdavium</name>
    <dbReference type="NCBI Taxonomy" id="2838752"/>
    <lineage>
        <taxon>Bacteria</taxon>
        <taxon>Bacillati</taxon>
        <taxon>Bacillota</taxon>
        <taxon>Clostridia</taxon>
        <taxon>Eubacteriales</taxon>
        <taxon>Oscillospiraceae</taxon>
        <taxon>Ruthenibacterium</taxon>
    </lineage>
</organism>
<feature type="domain" description="ANTAR" evidence="2">
    <location>
        <begin position="120"/>
        <end position="181"/>
    </location>
</feature>
<dbReference type="PROSITE" id="PS50921">
    <property type="entry name" value="ANTAR"/>
    <property type="match status" value="1"/>
</dbReference>
<dbReference type="EMBL" id="DWWA01000002">
    <property type="protein sequence ID" value="HJC71212.1"/>
    <property type="molecule type" value="Genomic_DNA"/>
</dbReference>
<dbReference type="Proteomes" id="UP000823918">
    <property type="component" value="Unassembled WGS sequence"/>
</dbReference>
<dbReference type="InterPro" id="IPR011006">
    <property type="entry name" value="CheY-like_superfamily"/>
</dbReference>
<comment type="caution">
    <text evidence="3">The sequence shown here is derived from an EMBL/GenBank/DDBJ whole genome shotgun (WGS) entry which is preliminary data.</text>
</comment>
<reference evidence="3" key="1">
    <citation type="journal article" date="2021" name="PeerJ">
        <title>Extensive microbial diversity within the chicken gut microbiome revealed by metagenomics and culture.</title>
        <authorList>
            <person name="Gilroy R."/>
            <person name="Ravi A."/>
            <person name="Getino M."/>
            <person name="Pursley I."/>
            <person name="Horton D.L."/>
            <person name="Alikhan N.F."/>
            <person name="Baker D."/>
            <person name="Gharbi K."/>
            <person name="Hall N."/>
            <person name="Watson M."/>
            <person name="Adriaenssens E.M."/>
            <person name="Foster-Nyarko E."/>
            <person name="Jarju S."/>
            <person name="Secka A."/>
            <person name="Antonio M."/>
            <person name="Oren A."/>
            <person name="Chaudhuri R.R."/>
            <person name="La Ragione R."/>
            <person name="Hildebrand F."/>
            <person name="Pallen M.J."/>
        </authorList>
    </citation>
    <scope>NUCLEOTIDE SEQUENCE</scope>
    <source>
        <strain evidence="3">5933</strain>
    </source>
</reference>
<dbReference type="InterPro" id="IPR005561">
    <property type="entry name" value="ANTAR"/>
</dbReference>
<protein>
    <submittedName>
        <fullName evidence="3">ANTAR domain-containing protein</fullName>
    </submittedName>
</protein>
<evidence type="ECO:0000313" key="4">
    <source>
        <dbReference type="Proteomes" id="UP000823918"/>
    </source>
</evidence>
<name>A0A9D2Q1P4_9FIRM</name>
<evidence type="ECO:0000256" key="1">
    <source>
        <dbReference type="SAM" id="Coils"/>
    </source>
</evidence>
<dbReference type="GO" id="GO:0003723">
    <property type="term" value="F:RNA binding"/>
    <property type="evidence" value="ECO:0007669"/>
    <property type="project" value="InterPro"/>
</dbReference>
<dbReference type="SMART" id="SM01012">
    <property type="entry name" value="ANTAR"/>
    <property type="match status" value="1"/>
</dbReference>
<proteinExistence type="predicted"/>
<evidence type="ECO:0000313" key="3">
    <source>
        <dbReference type="EMBL" id="HJC71212.1"/>
    </source>
</evidence>
<dbReference type="Pfam" id="PF03861">
    <property type="entry name" value="ANTAR"/>
    <property type="match status" value="1"/>
</dbReference>
<dbReference type="SUPFAM" id="SSF52172">
    <property type="entry name" value="CheY-like"/>
    <property type="match status" value="1"/>
</dbReference>